<feature type="binding site" evidence="12">
    <location>
        <position position="143"/>
    </location>
    <ligand>
        <name>substrate</name>
    </ligand>
</feature>
<feature type="binding site" evidence="12">
    <location>
        <begin position="14"/>
        <end position="16"/>
    </location>
    <ligand>
        <name>substrate</name>
    </ligand>
</feature>
<organism evidence="14 15">
    <name type="scientific">Cohnella boryungensis</name>
    <dbReference type="NCBI Taxonomy" id="768479"/>
    <lineage>
        <taxon>Bacteria</taxon>
        <taxon>Bacillati</taxon>
        <taxon>Bacillota</taxon>
        <taxon>Bacilli</taxon>
        <taxon>Bacillales</taxon>
        <taxon>Paenibacillaceae</taxon>
        <taxon>Cohnella</taxon>
    </lineage>
</organism>
<keyword evidence="10 12" id="KW-0630">Potassium</keyword>
<comment type="cofactor">
    <cofactor evidence="12">
        <name>Mg(2+)</name>
        <dbReference type="ChEBI" id="CHEBI:18420"/>
    </cofactor>
    <text evidence="12">Requires a divalent cation, most likely magnesium in vivo, as an electrophilic catalyst to aid phosphoryl group transfer. It is the chelate of the metal and the nucleotide that is the actual substrate.</text>
</comment>
<evidence type="ECO:0000259" key="13">
    <source>
        <dbReference type="Pfam" id="PF00294"/>
    </source>
</evidence>
<keyword evidence="12" id="KW-0963">Cytoplasm</keyword>
<comment type="subcellular location">
    <subcellularLocation>
        <location evidence="12">Cytoplasm</location>
    </subcellularLocation>
</comment>
<evidence type="ECO:0000256" key="10">
    <source>
        <dbReference type="ARBA" id="ARBA00022958"/>
    </source>
</evidence>
<keyword evidence="4 12" id="KW-0808">Transferase</keyword>
<dbReference type="PANTHER" id="PTHR10584">
    <property type="entry name" value="SUGAR KINASE"/>
    <property type="match status" value="1"/>
</dbReference>
<feature type="active site" description="Proton acceptor" evidence="12">
    <location>
        <position position="256"/>
    </location>
</feature>
<evidence type="ECO:0000256" key="1">
    <source>
        <dbReference type="ARBA" id="ARBA00005380"/>
    </source>
</evidence>
<keyword evidence="15" id="KW-1185">Reference proteome</keyword>
<keyword evidence="6 12" id="KW-0547">Nucleotide-binding</keyword>
<protein>
    <recommendedName>
        <fullName evidence="3 12">Ribokinase</fullName>
        <shortName evidence="12">RK</shortName>
        <ecNumber evidence="2 12">2.7.1.15</ecNumber>
    </recommendedName>
</protein>
<evidence type="ECO:0000256" key="5">
    <source>
        <dbReference type="ARBA" id="ARBA00022723"/>
    </source>
</evidence>
<comment type="catalytic activity">
    <reaction evidence="12">
        <text>D-ribose + ATP = D-ribose 5-phosphate + ADP + H(+)</text>
        <dbReference type="Rhea" id="RHEA:13697"/>
        <dbReference type="ChEBI" id="CHEBI:15378"/>
        <dbReference type="ChEBI" id="CHEBI:30616"/>
        <dbReference type="ChEBI" id="CHEBI:47013"/>
        <dbReference type="ChEBI" id="CHEBI:78346"/>
        <dbReference type="ChEBI" id="CHEBI:456216"/>
        <dbReference type="EC" id="2.7.1.15"/>
    </reaction>
</comment>
<dbReference type="PRINTS" id="PR00990">
    <property type="entry name" value="RIBOKINASE"/>
</dbReference>
<keyword evidence="7 12" id="KW-0418">Kinase</keyword>
<evidence type="ECO:0000256" key="9">
    <source>
        <dbReference type="ARBA" id="ARBA00022842"/>
    </source>
</evidence>
<comment type="similarity">
    <text evidence="1">Belongs to the carbohydrate kinase pfkB family.</text>
</comment>
<feature type="binding site" evidence="12">
    <location>
        <position position="280"/>
    </location>
    <ligand>
        <name>ATP</name>
        <dbReference type="ChEBI" id="CHEBI:30616"/>
    </ligand>
</feature>
<dbReference type="PROSITE" id="PS00583">
    <property type="entry name" value="PFKB_KINASES_1"/>
    <property type="match status" value="1"/>
</dbReference>
<evidence type="ECO:0000256" key="12">
    <source>
        <dbReference type="HAMAP-Rule" id="MF_01987"/>
    </source>
</evidence>
<dbReference type="InterPro" id="IPR011877">
    <property type="entry name" value="Ribokinase"/>
</dbReference>
<dbReference type="InterPro" id="IPR011611">
    <property type="entry name" value="PfkB_dom"/>
</dbReference>
<evidence type="ECO:0000256" key="7">
    <source>
        <dbReference type="ARBA" id="ARBA00022777"/>
    </source>
</evidence>
<feature type="binding site" evidence="12">
    <location>
        <begin position="223"/>
        <end position="228"/>
    </location>
    <ligand>
        <name>ATP</name>
        <dbReference type="ChEBI" id="CHEBI:30616"/>
    </ligand>
</feature>
<keyword evidence="9 12" id="KW-0460">Magnesium</keyword>
<comment type="subunit">
    <text evidence="12">Homodimer.</text>
</comment>
<sequence>MQRSPRILVVGSANADVILHVPRNPYNGESLLVRSRTEGLGGKGSNRAVALSRLGAKMEFSCKLGRDVQSDVLLSAYGHEKISSDLIFFDEQTGTGTAYVLVDGNGNNTILSYMGANDTFNRRDLDKLVTEMPRFGFLSLELEISLSAVEELLQASRKHGVHAIVDAGPARELPLDLFRDVLVLSPNEVEAAQLTGISITGMRDARLACIKLYESGCRNVVLKLGAQGALLYDGCDFVHFEACRAGEAVDTTAAGDCFMAALTFALSRGTDMHNSIRYANAAAAISVTRRGAIDALPFGEEVELLYSRSLKEVT</sequence>
<proteinExistence type="inferred from homology"/>
<feature type="binding site" evidence="12">
    <location>
        <position position="252"/>
    </location>
    <ligand>
        <name>K(+)</name>
        <dbReference type="ChEBI" id="CHEBI:29103"/>
    </ligand>
</feature>
<reference evidence="15" key="1">
    <citation type="journal article" date="2019" name="Int. J. Syst. Evol. Microbiol.">
        <title>The Global Catalogue of Microorganisms (GCM) 10K type strain sequencing project: providing services to taxonomists for standard genome sequencing and annotation.</title>
        <authorList>
            <consortium name="The Broad Institute Genomics Platform"/>
            <consortium name="The Broad Institute Genome Sequencing Center for Infectious Disease"/>
            <person name="Wu L."/>
            <person name="Ma J."/>
        </authorList>
    </citation>
    <scope>NUCLEOTIDE SEQUENCE [LARGE SCALE GENOMIC DNA]</scope>
    <source>
        <strain evidence="15">CGMCC 4.1641</strain>
    </source>
</reference>
<dbReference type="EC" id="2.7.1.15" evidence="2 12"/>
<evidence type="ECO:0000256" key="2">
    <source>
        <dbReference type="ARBA" id="ARBA00012035"/>
    </source>
</evidence>
<feature type="binding site" evidence="12">
    <location>
        <position position="256"/>
    </location>
    <ligand>
        <name>substrate</name>
    </ligand>
</feature>
<feature type="binding site" evidence="12">
    <location>
        <position position="250"/>
    </location>
    <ligand>
        <name>K(+)</name>
        <dbReference type="ChEBI" id="CHEBI:29103"/>
    </ligand>
</feature>
<feature type="binding site" evidence="12">
    <location>
        <position position="286"/>
    </location>
    <ligand>
        <name>K(+)</name>
        <dbReference type="ChEBI" id="CHEBI:29103"/>
    </ligand>
</feature>
<comment type="caution">
    <text evidence="12">Lacks conserved residue(s) required for the propagation of feature annotation.</text>
</comment>
<comment type="function">
    <text evidence="12">Catalyzes the phosphorylation of ribose at O-5 in a reaction requiring ATP and magnesium. The resulting D-ribose-5-phosphate can then be used either for sythesis of nucleotides, histidine, and tryptophan, or as a component of the pentose phosphate pathway.</text>
</comment>
<comment type="pathway">
    <text evidence="12">Carbohydrate metabolism; D-ribose degradation; D-ribose 5-phosphate from beta-D-ribopyranose: step 2/2.</text>
</comment>
<dbReference type="EMBL" id="JBHSED010000065">
    <property type="protein sequence ID" value="MFC4306806.1"/>
    <property type="molecule type" value="Genomic_DNA"/>
</dbReference>
<feature type="binding site" evidence="12">
    <location>
        <begin position="255"/>
        <end position="256"/>
    </location>
    <ligand>
        <name>ATP</name>
        <dbReference type="ChEBI" id="CHEBI:30616"/>
    </ligand>
</feature>
<dbReference type="PANTHER" id="PTHR10584:SF166">
    <property type="entry name" value="RIBOKINASE"/>
    <property type="match status" value="1"/>
</dbReference>
<comment type="activity regulation">
    <text evidence="12">Activated by a monovalent cation that binds near, but not in, the active site. The most likely occupant of the site in vivo is potassium. Ion binding induces a conformational change that may alter substrate affinity.</text>
</comment>
<dbReference type="Proteomes" id="UP001595755">
    <property type="component" value="Unassembled WGS sequence"/>
</dbReference>
<feature type="binding site" evidence="12">
    <location>
        <position position="289"/>
    </location>
    <ligand>
        <name>K(+)</name>
        <dbReference type="ChEBI" id="CHEBI:29103"/>
    </ligand>
</feature>
<feature type="binding site" evidence="12">
    <location>
        <position position="291"/>
    </location>
    <ligand>
        <name>K(+)</name>
        <dbReference type="ChEBI" id="CHEBI:29103"/>
    </ligand>
</feature>
<evidence type="ECO:0000256" key="4">
    <source>
        <dbReference type="ARBA" id="ARBA00022679"/>
    </source>
</evidence>
<dbReference type="InterPro" id="IPR002173">
    <property type="entry name" value="Carboh/pur_kinase_PfkB_CS"/>
</dbReference>
<dbReference type="SUPFAM" id="SSF53613">
    <property type="entry name" value="Ribokinase-like"/>
    <property type="match status" value="1"/>
</dbReference>
<comment type="similarity">
    <text evidence="12">Belongs to the carbohydrate kinase PfkB family. Ribokinase subfamily.</text>
</comment>
<dbReference type="Pfam" id="PF00294">
    <property type="entry name" value="PfkB"/>
    <property type="match status" value="1"/>
</dbReference>
<dbReference type="CDD" id="cd01174">
    <property type="entry name" value="ribokinase"/>
    <property type="match status" value="1"/>
</dbReference>
<accession>A0ABV8SGU9</accession>
<dbReference type="PROSITE" id="PS00584">
    <property type="entry name" value="PFKB_KINASES_2"/>
    <property type="match status" value="1"/>
</dbReference>
<dbReference type="InterPro" id="IPR002139">
    <property type="entry name" value="Ribo/fructo_kinase"/>
</dbReference>
<evidence type="ECO:0000313" key="14">
    <source>
        <dbReference type="EMBL" id="MFC4306806.1"/>
    </source>
</evidence>
<evidence type="ECO:0000256" key="8">
    <source>
        <dbReference type="ARBA" id="ARBA00022840"/>
    </source>
</evidence>
<dbReference type="GO" id="GO:0004747">
    <property type="term" value="F:ribokinase activity"/>
    <property type="evidence" value="ECO:0007669"/>
    <property type="project" value="UniProtKB-EC"/>
</dbReference>
<feature type="domain" description="Carbohydrate kinase PfkB" evidence="13">
    <location>
        <begin position="6"/>
        <end position="297"/>
    </location>
</feature>
<keyword evidence="8 12" id="KW-0067">ATP-binding</keyword>
<dbReference type="Gene3D" id="3.40.1190.20">
    <property type="match status" value="1"/>
</dbReference>
<dbReference type="InterPro" id="IPR029056">
    <property type="entry name" value="Ribokinase-like"/>
</dbReference>
<evidence type="ECO:0000313" key="15">
    <source>
        <dbReference type="Proteomes" id="UP001595755"/>
    </source>
</evidence>
<gene>
    <name evidence="12" type="primary">rbsK</name>
    <name evidence="14" type="ORF">ACFO1S_25630</name>
</gene>
<evidence type="ECO:0000256" key="11">
    <source>
        <dbReference type="ARBA" id="ARBA00023277"/>
    </source>
</evidence>
<comment type="caution">
    <text evidence="14">The sequence shown here is derived from an EMBL/GenBank/DDBJ whole genome shotgun (WGS) entry which is preliminary data.</text>
</comment>
<feature type="binding site" evidence="12">
    <location>
        <position position="187"/>
    </location>
    <ligand>
        <name>ATP</name>
        <dbReference type="ChEBI" id="CHEBI:30616"/>
    </ligand>
</feature>
<dbReference type="RefSeq" id="WP_204602000.1">
    <property type="nucleotide sequence ID" value="NZ_JBHSED010000065.1"/>
</dbReference>
<keyword evidence="11 12" id="KW-0119">Carbohydrate metabolism</keyword>
<evidence type="ECO:0000256" key="6">
    <source>
        <dbReference type="ARBA" id="ARBA00022741"/>
    </source>
</evidence>
<name>A0ABV8SGU9_9BACL</name>
<evidence type="ECO:0000256" key="3">
    <source>
        <dbReference type="ARBA" id="ARBA00016943"/>
    </source>
</evidence>
<dbReference type="HAMAP" id="MF_01987">
    <property type="entry name" value="Ribokinase"/>
    <property type="match status" value="1"/>
</dbReference>
<feature type="binding site" evidence="12">
    <location>
        <begin position="42"/>
        <end position="46"/>
    </location>
    <ligand>
        <name>substrate</name>
    </ligand>
</feature>
<keyword evidence="5 12" id="KW-0479">Metal-binding</keyword>